<accession>A0A0V0TQH8</accession>
<dbReference type="AlphaFoldDB" id="A0A0V0TQH8"/>
<protein>
    <submittedName>
        <fullName evidence="2">Uncharacterized protein</fullName>
    </submittedName>
</protein>
<gene>
    <name evidence="2" type="ORF">T05_3449</name>
</gene>
<name>A0A0V0TQH8_9BILA</name>
<proteinExistence type="predicted"/>
<reference evidence="2 3" key="1">
    <citation type="submission" date="2015-01" db="EMBL/GenBank/DDBJ databases">
        <title>Evolution of Trichinella species and genotypes.</title>
        <authorList>
            <person name="Korhonen P.K."/>
            <person name="Edoardo P."/>
            <person name="Giuseppe L.R."/>
            <person name="Gasser R.B."/>
        </authorList>
    </citation>
    <scope>NUCLEOTIDE SEQUENCE [LARGE SCALE GENOMIC DNA]</scope>
    <source>
        <strain evidence="2">ISS417</strain>
    </source>
</reference>
<dbReference type="Proteomes" id="UP000055048">
    <property type="component" value="Unassembled WGS sequence"/>
</dbReference>
<comment type="caution">
    <text evidence="2">The sequence shown here is derived from an EMBL/GenBank/DDBJ whole genome shotgun (WGS) entry which is preliminary data.</text>
</comment>
<dbReference type="EMBL" id="JYDJ01000175">
    <property type="protein sequence ID" value="KRX41275.1"/>
    <property type="molecule type" value="Genomic_DNA"/>
</dbReference>
<dbReference type="OrthoDB" id="10474811at2759"/>
<feature type="region of interest" description="Disordered" evidence="1">
    <location>
        <begin position="1"/>
        <end position="41"/>
    </location>
</feature>
<keyword evidence="3" id="KW-1185">Reference proteome</keyword>
<evidence type="ECO:0000313" key="2">
    <source>
        <dbReference type="EMBL" id="KRX41275.1"/>
    </source>
</evidence>
<evidence type="ECO:0000256" key="1">
    <source>
        <dbReference type="SAM" id="MobiDB-lite"/>
    </source>
</evidence>
<organism evidence="2 3">
    <name type="scientific">Trichinella murrelli</name>
    <dbReference type="NCBI Taxonomy" id="144512"/>
    <lineage>
        <taxon>Eukaryota</taxon>
        <taxon>Metazoa</taxon>
        <taxon>Ecdysozoa</taxon>
        <taxon>Nematoda</taxon>
        <taxon>Enoplea</taxon>
        <taxon>Dorylaimia</taxon>
        <taxon>Trichinellida</taxon>
        <taxon>Trichinellidae</taxon>
        <taxon>Trichinella</taxon>
    </lineage>
</organism>
<sequence length="115" mass="12601">MPDNCQQDNGLGFIGDTKRAPDALSPQSTNQRNHGRIGGRMMVEGGSDGLRVCVVKVLTGRQSELQTLQCVYFQKIKVVTSKELCSLTYSNNGLPWGLPFDQSDQAQIQQLQSTA</sequence>
<evidence type="ECO:0000313" key="3">
    <source>
        <dbReference type="Proteomes" id="UP000055048"/>
    </source>
</evidence>